<dbReference type="Proteomes" id="UP000694888">
    <property type="component" value="Unplaced"/>
</dbReference>
<evidence type="ECO:0000256" key="7">
    <source>
        <dbReference type="ARBA" id="ARBA00023170"/>
    </source>
</evidence>
<keyword evidence="14" id="KW-1185">Reference proteome</keyword>
<accession>A0ABM0ZXH9</accession>
<proteinExistence type="inferred from homology"/>
<evidence type="ECO:0000256" key="11">
    <source>
        <dbReference type="SAM" id="MobiDB-lite"/>
    </source>
</evidence>
<keyword evidence="2" id="KW-1003">Cell membrane</keyword>
<dbReference type="Gene3D" id="1.20.1070.10">
    <property type="entry name" value="Rhodopsin 7-helix transmembrane proteins"/>
    <property type="match status" value="1"/>
</dbReference>
<keyword evidence="9 10" id="KW-0807">Transducer</keyword>
<comment type="subcellular location">
    <subcellularLocation>
        <location evidence="1">Cell membrane</location>
        <topology evidence="1">Multi-pass membrane protein</topology>
    </subcellularLocation>
</comment>
<feature type="transmembrane region" description="Helical" evidence="12">
    <location>
        <begin position="211"/>
        <end position="236"/>
    </location>
</feature>
<feature type="transmembrane region" description="Helical" evidence="12">
    <location>
        <begin position="45"/>
        <end position="66"/>
    </location>
</feature>
<evidence type="ECO:0000256" key="9">
    <source>
        <dbReference type="ARBA" id="ARBA00023224"/>
    </source>
</evidence>
<evidence type="ECO:0000256" key="5">
    <source>
        <dbReference type="ARBA" id="ARBA00023040"/>
    </source>
</evidence>
<sequence>MLVMDETTLSTLNHVITTDDGNMSQATAAIASVFQMNQALRNQTVLVSSLMFASGVVGNVLALVLMATSPIEQRRTTFYKLMAGLSVTDLFGTCATSPVVISIYATGKLMKEVGALCNYFSFMMIFAGFATMLVVCAMAIERYICVCHPYTYHCKLPKSYARYSLCVSWVFAAFMASLPLMGFGRNAVQFPPTWCYLDLLSKHTEDIVYNYLFGIISLLAILLTFLCNCVAIVSVLSLRRRQRELGASQNGGVRRPRSLVQRCAEMHMVVMLMGVTIVFTSCFGPLMIFTLICQTGLQHRINIPMTYLLIVRIASFNPILDPWVYILVRRELRWKIIGIFRYILGMSRPTSNIYYPNQDCESPIAPTRRPEPEVELSFWKFCLRCLCDPPAQRYSSSLARPSITWATQTNRSPSYIRRLPSSDSLLSGGPGGIMITQPSPSEELLLERLSNSNKKQNGSANGVHKT</sequence>
<evidence type="ECO:0000256" key="2">
    <source>
        <dbReference type="ARBA" id="ARBA00022475"/>
    </source>
</evidence>
<feature type="transmembrane region" description="Helical" evidence="12">
    <location>
        <begin position="160"/>
        <end position="181"/>
    </location>
</feature>
<keyword evidence="3 10" id="KW-0812">Transmembrane</keyword>
<dbReference type="PRINTS" id="PR00237">
    <property type="entry name" value="GPCRRHODOPSN"/>
</dbReference>
<feature type="transmembrane region" description="Helical" evidence="12">
    <location>
        <begin position="304"/>
        <end position="328"/>
    </location>
</feature>
<feature type="domain" description="G-protein coupled receptors family 1 profile" evidence="13">
    <location>
        <begin position="58"/>
        <end position="325"/>
    </location>
</feature>
<evidence type="ECO:0000313" key="15">
    <source>
        <dbReference type="RefSeq" id="XP_012936535.1"/>
    </source>
</evidence>
<feature type="transmembrane region" description="Helical" evidence="12">
    <location>
        <begin position="119"/>
        <end position="140"/>
    </location>
</feature>
<dbReference type="PANTHER" id="PTHR11866">
    <property type="entry name" value="G-PROTEIN COUPLED RECEPTOR FAMILY 1 MEMBER"/>
    <property type="match status" value="1"/>
</dbReference>
<evidence type="ECO:0000256" key="12">
    <source>
        <dbReference type="SAM" id="Phobius"/>
    </source>
</evidence>
<evidence type="ECO:0000256" key="6">
    <source>
        <dbReference type="ARBA" id="ARBA00023136"/>
    </source>
</evidence>
<evidence type="ECO:0000256" key="1">
    <source>
        <dbReference type="ARBA" id="ARBA00004651"/>
    </source>
</evidence>
<keyword evidence="5 10" id="KW-0297">G-protein coupled receptor</keyword>
<dbReference type="InterPro" id="IPR000276">
    <property type="entry name" value="GPCR_Rhodpsn"/>
</dbReference>
<dbReference type="PROSITE" id="PS00237">
    <property type="entry name" value="G_PROTEIN_RECEP_F1_1"/>
    <property type="match status" value="1"/>
</dbReference>
<feature type="region of interest" description="Disordered" evidence="11">
    <location>
        <begin position="421"/>
        <end position="441"/>
    </location>
</feature>
<comment type="similarity">
    <text evidence="10">Belongs to the G-protein coupled receptor 1 family.</text>
</comment>
<dbReference type="GeneID" id="101847253"/>
<dbReference type="InterPro" id="IPR008365">
    <property type="entry name" value="Prostanoid_rcpt"/>
</dbReference>
<protein>
    <submittedName>
        <fullName evidence="15">Prostaglandin E2 receptor EP4 subtype</fullName>
    </submittedName>
</protein>
<keyword evidence="8" id="KW-0325">Glycoprotein</keyword>
<dbReference type="InterPro" id="IPR017452">
    <property type="entry name" value="GPCR_Rhodpsn_7TM"/>
</dbReference>
<evidence type="ECO:0000256" key="10">
    <source>
        <dbReference type="RuleBase" id="RU000688"/>
    </source>
</evidence>
<dbReference type="SUPFAM" id="SSF81321">
    <property type="entry name" value="Family A G protein-coupled receptor-like"/>
    <property type="match status" value="1"/>
</dbReference>
<dbReference type="PRINTS" id="PR01788">
    <property type="entry name" value="PROSTANOIDR"/>
</dbReference>
<organism evidence="14 15">
    <name type="scientific">Aplysia californica</name>
    <name type="common">California sea hare</name>
    <dbReference type="NCBI Taxonomy" id="6500"/>
    <lineage>
        <taxon>Eukaryota</taxon>
        <taxon>Metazoa</taxon>
        <taxon>Spiralia</taxon>
        <taxon>Lophotrochozoa</taxon>
        <taxon>Mollusca</taxon>
        <taxon>Gastropoda</taxon>
        <taxon>Heterobranchia</taxon>
        <taxon>Euthyneura</taxon>
        <taxon>Tectipleura</taxon>
        <taxon>Aplysiida</taxon>
        <taxon>Aplysioidea</taxon>
        <taxon>Aplysiidae</taxon>
        <taxon>Aplysia</taxon>
    </lineage>
</organism>
<evidence type="ECO:0000313" key="14">
    <source>
        <dbReference type="Proteomes" id="UP000694888"/>
    </source>
</evidence>
<reference evidence="15" key="1">
    <citation type="submission" date="2025-08" db="UniProtKB">
        <authorList>
            <consortium name="RefSeq"/>
        </authorList>
    </citation>
    <scope>IDENTIFICATION</scope>
</reference>
<evidence type="ECO:0000256" key="3">
    <source>
        <dbReference type="ARBA" id="ARBA00022692"/>
    </source>
</evidence>
<dbReference type="RefSeq" id="XP_012936535.1">
    <property type="nucleotide sequence ID" value="XM_013081081.2"/>
</dbReference>
<evidence type="ECO:0000259" key="13">
    <source>
        <dbReference type="PROSITE" id="PS50262"/>
    </source>
</evidence>
<feature type="transmembrane region" description="Helical" evidence="12">
    <location>
        <begin position="78"/>
        <end position="107"/>
    </location>
</feature>
<dbReference type="PANTHER" id="PTHR11866:SF16">
    <property type="entry name" value="PROSTAGLANDIN E2 RECEPTOR EP4 SUBTYPE-LIKE PROTEIN"/>
    <property type="match status" value="1"/>
</dbReference>
<evidence type="ECO:0000256" key="4">
    <source>
        <dbReference type="ARBA" id="ARBA00022989"/>
    </source>
</evidence>
<dbReference type="PROSITE" id="PS50262">
    <property type="entry name" value="G_PROTEIN_RECEP_F1_2"/>
    <property type="match status" value="1"/>
</dbReference>
<gene>
    <name evidence="15" type="primary">LOC101847253</name>
</gene>
<keyword evidence="6 12" id="KW-0472">Membrane</keyword>
<dbReference type="Pfam" id="PF00001">
    <property type="entry name" value="7tm_1"/>
    <property type="match status" value="1"/>
</dbReference>
<keyword evidence="7 10" id="KW-0675">Receptor</keyword>
<evidence type="ECO:0000256" key="8">
    <source>
        <dbReference type="ARBA" id="ARBA00023180"/>
    </source>
</evidence>
<name>A0ABM0ZXH9_APLCA</name>
<keyword evidence="4 12" id="KW-1133">Transmembrane helix</keyword>
<dbReference type="CDD" id="cd14981">
    <property type="entry name" value="7tmA_Prostanoid_R"/>
    <property type="match status" value="1"/>
</dbReference>
<feature type="transmembrane region" description="Helical" evidence="12">
    <location>
        <begin position="269"/>
        <end position="292"/>
    </location>
</feature>